<evidence type="ECO:0000256" key="8">
    <source>
        <dbReference type="ARBA" id="ARBA00022450"/>
    </source>
</evidence>
<evidence type="ECO:0000256" key="24">
    <source>
        <dbReference type="ARBA" id="ARBA00023351"/>
    </source>
</evidence>
<keyword evidence="14" id="KW-0276">Fatty acid metabolism</keyword>
<evidence type="ECO:0000313" key="69">
    <source>
        <dbReference type="EnsemblMetazoa" id="CapteP102987"/>
    </source>
</evidence>
<comment type="catalytic activity">
    <reaction evidence="23">
        <text>(3R)-hydroxyoctanoyl-[ACP] = (2E)-octenoyl-[ACP] + H2O</text>
        <dbReference type="Rhea" id="RHEA:41844"/>
        <dbReference type="Rhea" id="RHEA-COMP:9634"/>
        <dbReference type="Rhea" id="RHEA-COMP:9635"/>
        <dbReference type="ChEBI" id="CHEBI:15377"/>
        <dbReference type="ChEBI" id="CHEBI:78461"/>
        <dbReference type="ChEBI" id="CHEBI:78462"/>
    </reaction>
    <physiologicalReaction direction="left-to-right" evidence="23">
        <dbReference type="Rhea" id="RHEA:41845"/>
    </physiologicalReaction>
</comment>
<dbReference type="InterPro" id="IPR013968">
    <property type="entry name" value="PKS_KR"/>
</dbReference>
<evidence type="ECO:0000256" key="40">
    <source>
        <dbReference type="ARBA" id="ARBA00047578"/>
    </source>
</evidence>
<evidence type="ECO:0000256" key="60">
    <source>
        <dbReference type="ARBA" id="ARBA00049422"/>
    </source>
</evidence>
<comment type="catalytic activity">
    <reaction evidence="46">
        <text>(2E)-dodecenoyl-[ACP] + NADPH + H(+) = dodecanoyl-[ACP] + NADP(+)</text>
        <dbReference type="Rhea" id="RHEA:41880"/>
        <dbReference type="Rhea" id="RHEA-COMP:9643"/>
        <dbReference type="Rhea" id="RHEA-COMP:9644"/>
        <dbReference type="ChEBI" id="CHEBI:15378"/>
        <dbReference type="ChEBI" id="CHEBI:57783"/>
        <dbReference type="ChEBI" id="CHEBI:58349"/>
        <dbReference type="ChEBI" id="CHEBI:65264"/>
        <dbReference type="ChEBI" id="CHEBI:78472"/>
    </reaction>
    <physiologicalReaction direction="left-to-right" evidence="46">
        <dbReference type="Rhea" id="RHEA:41881"/>
    </physiologicalReaction>
</comment>
<dbReference type="PROSITE" id="PS00606">
    <property type="entry name" value="KS3_1"/>
    <property type="match status" value="1"/>
</dbReference>
<comment type="catalytic activity">
    <reaction evidence="36">
        <text>a (3R)-hydroxyacyl-[ACP] + NADP(+) = a 3-oxoacyl-[ACP] + NADPH + H(+)</text>
        <dbReference type="Rhea" id="RHEA:17397"/>
        <dbReference type="Rhea" id="RHEA-COMP:9916"/>
        <dbReference type="Rhea" id="RHEA-COMP:9945"/>
        <dbReference type="ChEBI" id="CHEBI:15378"/>
        <dbReference type="ChEBI" id="CHEBI:57783"/>
        <dbReference type="ChEBI" id="CHEBI:58349"/>
        <dbReference type="ChEBI" id="CHEBI:78776"/>
        <dbReference type="ChEBI" id="CHEBI:78827"/>
        <dbReference type="EC" id="1.1.1.100"/>
    </reaction>
    <physiologicalReaction direction="right-to-left" evidence="36">
        <dbReference type="Rhea" id="RHEA:17399"/>
    </physiologicalReaction>
</comment>
<dbReference type="InterPro" id="IPR001227">
    <property type="entry name" value="Ac_transferase_dom_sf"/>
</dbReference>
<comment type="catalytic activity">
    <reaction evidence="39">
        <text>(2E)-butenoyl-[ACP] + NADPH + H(+) = butanoyl-[ACP] + NADP(+)</text>
        <dbReference type="Rhea" id="RHEA:41812"/>
        <dbReference type="Rhea" id="RHEA-COMP:9627"/>
        <dbReference type="Rhea" id="RHEA-COMP:9628"/>
        <dbReference type="ChEBI" id="CHEBI:15378"/>
        <dbReference type="ChEBI" id="CHEBI:57783"/>
        <dbReference type="ChEBI" id="CHEBI:58349"/>
        <dbReference type="ChEBI" id="CHEBI:78453"/>
        <dbReference type="ChEBI" id="CHEBI:78454"/>
    </reaction>
    <physiologicalReaction direction="left-to-right" evidence="39">
        <dbReference type="Rhea" id="RHEA:41813"/>
    </physiologicalReaction>
</comment>
<comment type="catalytic activity">
    <reaction evidence="59">
        <text>3-oxohexadecanoyl-[ACP] + NADPH + H(+) = (3R)-hydroxyhexadecanoyl-[ACP] + NADP(+)</text>
        <dbReference type="Rhea" id="RHEA:41904"/>
        <dbReference type="Rhea" id="RHEA-COMP:9649"/>
        <dbReference type="Rhea" id="RHEA-COMP:9650"/>
        <dbReference type="ChEBI" id="CHEBI:15378"/>
        <dbReference type="ChEBI" id="CHEBI:57783"/>
        <dbReference type="ChEBI" id="CHEBI:58349"/>
        <dbReference type="ChEBI" id="CHEBI:78478"/>
        <dbReference type="ChEBI" id="CHEBI:78480"/>
    </reaction>
    <physiologicalReaction direction="left-to-right" evidence="59">
        <dbReference type="Rhea" id="RHEA:41905"/>
    </physiologicalReaction>
</comment>
<comment type="catalytic activity">
    <reaction evidence="42">
        <text>(2E)-hexenoyl-[ACP] + NADPH + H(+) = hexanoyl-[ACP] + NADP(+)</text>
        <dbReference type="Rhea" id="RHEA:41832"/>
        <dbReference type="Rhea" id="RHEA-COMP:9631"/>
        <dbReference type="Rhea" id="RHEA-COMP:9632"/>
        <dbReference type="ChEBI" id="CHEBI:15378"/>
        <dbReference type="ChEBI" id="CHEBI:57783"/>
        <dbReference type="ChEBI" id="CHEBI:58349"/>
        <dbReference type="ChEBI" id="CHEBI:78458"/>
        <dbReference type="ChEBI" id="CHEBI:78459"/>
    </reaction>
    <physiologicalReaction direction="left-to-right" evidence="42">
        <dbReference type="Rhea" id="RHEA:41833"/>
    </physiologicalReaction>
</comment>
<evidence type="ECO:0000256" key="4">
    <source>
        <dbReference type="ARBA" id="ARBA00012873"/>
    </source>
</evidence>
<comment type="catalytic activity">
    <reaction evidence="28">
        <text>(3R)-hydroxytetradecanoyl-[ACP] = (2E)-tetradecenoyl-[ACP] + H2O</text>
        <dbReference type="Rhea" id="RHEA:41892"/>
        <dbReference type="Rhea" id="RHEA-COMP:9646"/>
        <dbReference type="Rhea" id="RHEA-COMP:9647"/>
        <dbReference type="ChEBI" id="CHEBI:15377"/>
        <dbReference type="ChEBI" id="CHEBI:78474"/>
        <dbReference type="ChEBI" id="CHEBI:78475"/>
    </reaction>
    <physiologicalReaction direction="left-to-right" evidence="28">
        <dbReference type="Rhea" id="RHEA:41893"/>
    </physiologicalReaction>
</comment>
<dbReference type="InterPro" id="IPR049391">
    <property type="entry name" value="FAS_pseudo-KR"/>
</dbReference>
<evidence type="ECO:0000256" key="31">
    <source>
        <dbReference type="ARBA" id="ARBA00023402"/>
    </source>
</evidence>
<comment type="catalytic activity">
    <reaction evidence="33">
        <text>acetyl-CoA + n malonyl-CoA + 2n NADPH + 2n H(+) = a long-chain fatty acid + (n+1) CoA + n CO2 + 2n NADP(+).</text>
        <dbReference type="EC" id="2.3.1.85"/>
    </reaction>
</comment>
<evidence type="ECO:0000256" key="30">
    <source>
        <dbReference type="ARBA" id="ARBA00023401"/>
    </source>
</evidence>
<comment type="catalytic activity">
    <reaction evidence="38">
        <text>tetradecanoyl-[ACP] + malonyl-[ACP] + H(+) = 3-oxohexadecanoyl-[ACP] + holo-[ACP] + CO2</text>
        <dbReference type="Rhea" id="RHEA:41900"/>
        <dbReference type="Rhea" id="RHEA-COMP:9623"/>
        <dbReference type="Rhea" id="RHEA-COMP:9648"/>
        <dbReference type="Rhea" id="RHEA-COMP:9649"/>
        <dbReference type="Rhea" id="RHEA-COMP:9685"/>
        <dbReference type="ChEBI" id="CHEBI:15378"/>
        <dbReference type="ChEBI" id="CHEBI:16526"/>
        <dbReference type="ChEBI" id="CHEBI:64479"/>
        <dbReference type="ChEBI" id="CHEBI:78449"/>
        <dbReference type="ChEBI" id="CHEBI:78477"/>
        <dbReference type="ChEBI" id="CHEBI:78478"/>
    </reaction>
    <physiologicalReaction direction="left-to-right" evidence="38">
        <dbReference type="Rhea" id="RHEA:41901"/>
    </physiologicalReaction>
</comment>
<keyword evidence="10" id="KW-0597">Phosphoprotein</keyword>
<evidence type="ECO:0000256" key="51">
    <source>
        <dbReference type="ARBA" id="ARBA00048650"/>
    </source>
</evidence>
<dbReference type="Proteomes" id="UP000014760">
    <property type="component" value="Unassembled WGS sequence"/>
</dbReference>
<evidence type="ECO:0000256" key="2">
    <source>
        <dbReference type="ARBA" id="ARBA00012004"/>
    </source>
</evidence>
<dbReference type="HOGENOM" id="CLU_000022_31_7_1"/>
<dbReference type="InterPro" id="IPR009081">
    <property type="entry name" value="PP-bd_ACP"/>
</dbReference>
<dbReference type="InterPro" id="IPR042104">
    <property type="entry name" value="PKS_dehydratase_sf"/>
</dbReference>
<comment type="catalytic activity">
    <reaction evidence="30">
        <text>(3R)-hydroxyhexadecanoyl-[ACP] = (2E)-hexadecenoyl-[ACP] + H2O</text>
        <dbReference type="Rhea" id="RHEA:41908"/>
        <dbReference type="Rhea" id="RHEA-COMP:9650"/>
        <dbReference type="Rhea" id="RHEA-COMP:9651"/>
        <dbReference type="ChEBI" id="CHEBI:15377"/>
        <dbReference type="ChEBI" id="CHEBI:78480"/>
        <dbReference type="ChEBI" id="CHEBI:78481"/>
    </reaction>
    <physiologicalReaction direction="left-to-right" evidence="30">
        <dbReference type="Rhea" id="RHEA:41909"/>
    </physiologicalReaction>
</comment>
<comment type="catalytic activity">
    <reaction evidence="27">
        <text>a (3R)-hydroxyacyl-[ACP] = a (2E)-enoyl-[ACP] + H2O</text>
        <dbReference type="Rhea" id="RHEA:13097"/>
        <dbReference type="Rhea" id="RHEA-COMP:9925"/>
        <dbReference type="Rhea" id="RHEA-COMP:9945"/>
        <dbReference type="ChEBI" id="CHEBI:15377"/>
        <dbReference type="ChEBI" id="CHEBI:78784"/>
        <dbReference type="ChEBI" id="CHEBI:78827"/>
        <dbReference type="EC" id="4.2.1.59"/>
    </reaction>
    <physiologicalReaction direction="left-to-right" evidence="27">
        <dbReference type="Rhea" id="RHEA:13098"/>
    </physiologicalReaction>
</comment>
<dbReference type="InterPro" id="IPR001031">
    <property type="entry name" value="Thioesterase"/>
</dbReference>
<dbReference type="InterPro" id="IPR020841">
    <property type="entry name" value="PKS_Beta-ketoAc_synthase_dom"/>
</dbReference>
<comment type="catalytic activity">
    <reaction evidence="45">
        <text>hexadecanoyl-[ACP] + malonyl-[ACP] + H(+) = 3-oxooctadecanoyl-[ACP] + holo-[ACP] + CO2</text>
        <dbReference type="Rhea" id="RHEA:41916"/>
        <dbReference type="Rhea" id="RHEA-COMP:9623"/>
        <dbReference type="Rhea" id="RHEA-COMP:9652"/>
        <dbReference type="Rhea" id="RHEA-COMP:9653"/>
        <dbReference type="Rhea" id="RHEA-COMP:9685"/>
        <dbReference type="ChEBI" id="CHEBI:15378"/>
        <dbReference type="ChEBI" id="CHEBI:16526"/>
        <dbReference type="ChEBI" id="CHEBI:64479"/>
        <dbReference type="ChEBI" id="CHEBI:78449"/>
        <dbReference type="ChEBI" id="CHEBI:78483"/>
        <dbReference type="ChEBI" id="CHEBI:78487"/>
    </reaction>
    <physiologicalReaction direction="left-to-right" evidence="45">
        <dbReference type="Rhea" id="RHEA:41917"/>
    </physiologicalReaction>
</comment>
<comment type="catalytic activity">
    <reaction evidence="52">
        <text>holo-[ACP] + acetyl-CoA = acetyl-[ACP] + CoA</text>
        <dbReference type="Rhea" id="RHEA:41788"/>
        <dbReference type="Rhea" id="RHEA-COMP:9621"/>
        <dbReference type="Rhea" id="RHEA-COMP:9685"/>
        <dbReference type="ChEBI" id="CHEBI:57287"/>
        <dbReference type="ChEBI" id="CHEBI:57288"/>
        <dbReference type="ChEBI" id="CHEBI:64479"/>
        <dbReference type="ChEBI" id="CHEBI:78446"/>
        <dbReference type="EC" id="2.3.1.38"/>
    </reaction>
    <physiologicalReaction direction="left-to-right" evidence="52">
        <dbReference type="Rhea" id="RHEA:41789"/>
    </physiologicalReaction>
</comment>
<evidence type="ECO:0000256" key="19">
    <source>
        <dbReference type="ARBA" id="ARBA00023027"/>
    </source>
</evidence>
<evidence type="ECO:0000256" key="26">
    <source>
        <dbReference type="ARBA" id="ARBA00023388"/>
    </source>
</evidence>
<dbReference type="SMART" id="SM00829">
    <property type="entry name" value="PKS_ER"/>
    <property type="match status" value="1"/>
</dbReference>
<dbReference type="EMBL" id="AMQN01002527">
    <property type="status" value="NOT_ANNOTATED_CDS"/>
    <property type="molecule type" value="Genomic_DNA"/>
</dbReference>
<comment type="catalytic activity">
    <reaction evidence="44">
        <text>acetyl-[ACP] + malonyl-[ACP] + H(+) = 3-oxobutanoyl-[ACP] + holo-[ACP] + CO2</text>
        <dbReference type="Rhea" id="RHEA:41800"/>
        <dbReference type="Rhea" id="RHEA-COMP:9621"/>
        <dbReference type="Rhea" id="RHEA-COMP:9623"/>
        <dbReference type="Rhea" id="RHEA-COMP:9625"/>
        <dbReference type="Rhea" id="RHEA-COMP:9685"/>
        <dbReference type="ChEBI" id="CHEBI:15378"/>
        <dbReference type="ChEBI" id="CHEBI:16526"/>
        <dbReference type="ChEBI" id="CHEBI:64479"/>
        <dbReference type="ChEBI" id="CHEBI:78446"/>
        <dbReference type="ChEBI" id="CHEBI:78449"/>
        <dbReference type="ChEBI" id="CHEBI:78450"/>
    </reaction>
    <physiologicalReaction direction="left-to-right" evidence="44">
        <dbReference type="Rhea" id="RHEA:41801"/>
    </physiologicalReaction>
</comment>
<dbReference type="PROSITE" id="PS52004">
    <property type="entry name" value="KS3_2"/>
    <property type="match status" value="1"/>
</dbReference>
<comment type="catalytic activity">
    <reaction evidence="50">
        <text>3-oxohexanoyl-[ACP] + NADPH + H(+) = (3R)-hydroxyhexanoyl-[ACP] + NADP(+)</text>
        <dbReference type="Rhea" id="RHEA:41824"/>
        <dbReference type="Rhea" id="RHEA-COMP:9629"/>
        <dbReference type="Rhea" id="RHEA-COMP:9630"/>
        <dbReference type="ChEBI" id="CHEBI:15378"/>
        <dbReference type="ChEBI" id="CHEBI:57783"/>
        <dbReference type="ChEBI" id="CHEBI:58349"/>
        <dbReference type="ChEBI" id="CHEBI:78456"/>
        <dbReference type="ChEBI" id="CHEBI:78457"/>
    </reaction>
    <physiologicalReaction direction="left-to-right" evidence="50">
        <dbReference type="Rhea" id="RHEA:41825"/>
    </physiologicalReaction>
</comment>
<dbReference type="InterPro" id="IPR036736">
    <property type="entry name" value="ACP-like_sf"/>
</dbReference>
<reference evidence="70" key="1">
    <citation type="submission" date="2012-12" db="EMBL/GenBank/DDBJ databases">
        <authorList>
            <person name="Hellsten U."/>
            <person name="Grimwood J."/>
            <person name="Chapman J.A."/>
            <person name="Shapiro H."/>
            <person name="Aerts A."/>
            <person name="Otillar R.P."/>
            <person name="Terry A.Y."/>
            <person name="Boore J.L."/>
            <person name="Simakov O."/>
            <person name="Marletaz F."/>
            <person name="Cho S.-J."/>
            <person name="Edsinger-Gonzales E."/>
            <person name="Havlak P."/>
            <person name="Kuo D.-H."/>
            <person name="Larsson T."/>
            <person name="Lv J."/>
            <person name="Arendt D."/>
            <person name="Savage R."/>
            <person name="Osoegawa K."/>
            <person name="de Jong P."/>
            <person name="Lindberg D.R."/>
            <person name="Seaver E.C."/>
            <person name="Weisblat D.A."/>
            <person name="Putnam N.H."/>
            <person name="Grigoriev I.V."/>
            <person name="Rokhsar D.S."/>
        </authorList>
    </citation>
    <scope>NUCLEOTIDE SEQUENCE</scope>
    <source>
        <strain evidence="70">I ESC-2004</strain>
    </source>
</reference>
<evidence type="ECO:0000256" key="29">
    <source>
        <dbReference type="ARBA" id="ARBA00023399"/>
    </source>
</evidence>
<evidence type="ECO:0000256" key="56">
    <source>
        <dbReference type="ARBA" id="ARBA00049109"/>
    </source>
</evidence>
<dbReference type="SMART" id="SM00822">
    <property type="entry name" value="PKS_KR"/>
    <property type="match status" value="1"/>
</dbReference>
<dbReference type="InterPro" id="IPR014031">
    <property type="entry name" value="Ketoacyl_synth_C"/>
</dbReference>
<dbReference type="OMA" id="KMRGGEF"/>
<evidence type="ECO:0000256" key="64">
    <source>
        <dbReference type="PROSITE-ProRule" id="PRU01363"/>
    </source>
</evidence>
<comment type="function">
    <text evidence="32">Fatty acid synthetase is a multifunctional enzyme that catalyzes the de novo biosynthesis of long-chain saturated fatty acids starting from acetyl-CoA and malonyl-CoA in the presence of NADPH. This multifunctional protein contains 7 catalytic activities and a site for the binding of the prosthetic group 4'-phosphopantetheine of the acyl carrier protein ([ACP]) domain.</text>
</comment>
<evidence type="ECO:0000256" key="21">
    <source>
        <dbReference type="ARBA" id="ARBA00023160"/>
    </source>
</evidence>
<evidence type="ECO:0000256" key="50">
    <source>
        <dbReference type="ARBA" id="ARBA00048571"/>
    </source>
</evidence>
<keyword evidence="12" id="KW-0702">S-nitrosylation</keyword>
<dbReference type="GO" id="GO:0141148">
    <property type="term" value="F:enoyl-[acyl-carrier-protein] reductase (NADPH) activity"/>
    <property type="evidence" value="ECO:0007669"/>
    <property type="project" value="UniProtKB-EC"/>
</dbReference>
<dbReference type="SMART" id="SM00826">
    <property type="entry name" value="PKS_DH"/>
    <property type="match status" value="1"/>
</dbReference>
<dbReference type="Pfam" id="PF16197">
    <property type="entry name" value="KAsynt_C_assoc"/>
    <property type="match status" value="1"/>
</dbReference>
<dbReference type="CDD" id="cd05195">
    <property type="entry name" value="enoyl_red"/>
    <property type="match status" value="1"/>
</dbReference>
<dbReference type="UniPathway" id="UPA00094"/>
<dbReference type="Gene3D" id="3.90.180.10">
    <property type="entry name" value="Medium-chain alcohol dehydrogenases, catalytic domain"/>
    <property type="match status" value="1"/>
</dbReference>
<evidence type="ECO:0000256" key="61">
    <source>
        <dbReference type="ARBA" id="ARBA00049449"/>
    </source>
</evidence>
<keyword evidence="13" id="KW-0378">Hydrolase</keyword>
<dbReference type="SUPFAM" id="SSF53474">
    <property type="entry name" value="alpha/beta-Hydrolases"/>
    <property type="match status" value="1"/>
</dbReference>
<accession>R7TTP2</accession>
<dbReference type="Pfam" id="PF21089">
    <property type="entry name" value="PKS_DH_N"/>
    <property type="match status" value="1"/>
</dbReference>
<dbReference type="InterPro" id="IPR032821">
    <property type="entry name" value="PKS_assoc"/>
</dbReference>
<comment type="catalytic activity">
    <reaction evidence="61">
        <text>butanoyl-[ACP] + malonyl-[ACP] + H(+) = 3-oxohexanoyl-[ACP] + holo-[ACP] + CO2</text>
        <dbReference type="Rhea" id="RHEA:41820"/>
        <dbReference type="Rhea" id="RHEA-COMP:9623"/>
        <dbReference type="Rhea" id="RHEA-COMP:9628"/>
        <dbReference type="Rhea" id="RHEA-COMP:9629"/>
        <dbReference type="Rhea" id="RHEA-COMP:9685"/>
        <dbReference type="ChEBI" id="CHEBI:15378"/>
        <dbReference type="ChEBI" id="CHEBI:16526"/>
        <dbReference type="ChEBI" id="CHEBI:64479"/>
        <dbReference type="ChEBI" id="CHEBI:78449"/>
        <dbReference type="ChEBI" id="CHEBI:78454"/>
        <dbReference type="ChEBI" id="CHEBI:78456"/>
    </reaction>
    <physiologicalReaction direction="left-to-right" evidence="61">
        <dbReference type="Rhea" id="RHEA:41821"/>
    </physiologicalReaction>
</comment>
<evidence type="ECO:0000256" key="54">
    <source>
        <dbReference type="ARBA" id="ARBA00048935"/>
    </source>
</evidence>
<dbReference type="PANTHER" id="PTHR43775:SF7">
    <property type="entry name" value="FATTY ACID SYNTHASE"/>
    <property type="match status" value="1"/>
</dbReference>
<feature type="active site" description="Proton donor; for dehydratase activity" evidence="64">
    <location>
        <position position="1055"/>
    </location>
</feature>
<evidence type="ECO:0000256" key="49">
    <source>
        <dbReference type="ARBA" id="ARBA00048506"/>
    </source>
</evidence>
<dbReference type="InterPro" id="IPR011032">
    <property type="entry name" value="GroES-like_sf"/>
</dbReference>
<dbReference type="PROSITE" id="PS50075">
    <property type="entry name" value="CARRIER"/>
    <property type="match status" value="1"/>
</dbReference>
<dbReference type="GO" id="GO:0019171">
    <property type="term" value="F:(3R)-hydroxyacyl-[acyl-carrier-protein] dehydratase activity"/>
    <property type="evidence" value="ECO:0007669"/>
    <property type="project" value="UniProtKB-EC"/>
</dbReference>
<evidence type="ECO:0000256" key="39">
    <source>
        <dbReference type="ARBA" id="ARBA00047500"/>
    </source>
</evidence>
<dbReference type="Pfam" id="PF21149">
    <property type="entry name" value="FAS_pseudo-KR"/>
    <property type="match status" value="1"/>
</dbReference>
<reference evidence="68 70" key="2">
    <citation type="journal article" date="2013" name="Nature">
        <title>Insights into bilaterian evolution from three spiralian genomes.</title>
        <authorList>
            <person name="Simakov O."/>
            <person name="Marletaz F."/>
            <person name="Cho S.J."/>
            <person name="Edsinger-Gonzales E."/>
            <person name="Havlak P."/>
            <person name="Hellsten U."/>
            <person name="Kuo D.H."/>
            <person name="Larsson T."/>
            <person name="Lv J."/>
            <person name="Arendt D."/>
            <person name="Savage R."/>
            <person name="Osoegawa K."/>
            <person name="de Jong P."/>
            <person name="Grimwood J."/>
            <person name="Chapman J.A."/>
            <person name="Shapiro H."/>
            <person name="Aerts A."/>
            <person name="Otillar R.P."/>
            <person name="Terry A.Y."/>
            <person name="Boore J.L."/>
            <person name="Grigoriev I.V."/>
            <person name="Lindberg D.R."/>
            <person name="Seaver E.C."/>
            <person name="Weisblat D.A."/>
            <person name="Putnam N.H."/>
            <person name="Rokhsar D.S."/>
        </authorList>
    </citation>
    <scope>NUCLEOTIDE SEQUENCE</scope>
    <source>
        <strain evidence="68 70">I ESC-2004</strain>
    </source>
</reference>
<comment type="catalytic activity">
    <reaction evidence="62">
        <text>(2E)-decenoyl-[ACP] + NADPH + H(+) = decanoyl-[ACP] + NADP(+)</text>
        <dbReference type="Rhea" id="RHEA:41864"/>
        <dbReference type="Rhea" id="RHEA-COMP:9639"/>
        <dbReference type="Rhea" id="RHEA-COMP:9640"/>
        <dbReference type="ChEBI" id="CHEBI:15378"/>
        <dbReference type="ChEBI" id="CHEBI:57783"/>
        <dbReference type="ChEBI" id="CHEBI:58349"/>
        <dbReference type="ChEBI" id="CHEBI:78467"/>
        <dbReference type="ChEBI" id="CHEBI:78468"/>
    </reaction>
    <physiologicalReaction direction="left-to-right" evidence="62">
        <dbReference type="Rhea" id="RHEA:41865"/>
    </physiologicalReaction>
</comment>
<dbReference type="CDD" id="cd08954">
    <property type="entry name" value="KR_1_FAS_SDR_x"/>
    <property type="match status" value="1"/>
</dbReference>
<evidence type="ECO:0000256" key="59">
    <source>
        <dbReference type="ARBA" id="ARBA00049414"/>
    </source>
</evidence>
<evidence type="ECO:0000256" key="37">
    <source>
        <dbReference type="ARBA" id="ARBA00047440"/>
    </source>
</evidence>
<dbReference type="EnsemblMetazoa" id="CapteT102987">
    <property type="protein sequence ID" value="CapteP102987"/>
    <property type="gene ID" value="CapteG102987"/>
</dbReference>
<comment type="catalytic activity">
    <reaction evidence="43">
        <text>3-oxobutanoyl-[ACP] + NADPH + H(+) = (3R)-hydroxybutanoyl-[ACP] + NADP(+)</text>
        <dbReference type="Rhea" id="RHEA:41804"/>
        <dbReference type="Rhea" id="RHEA-COMP:9625"/>
        <dbReference type="Rhea" id="RHEA-COMP:9626"/>
        <dbReference type="ChEBI" id="CHEBI:15378"/>
        <dbReference type="ChEBI" id="CHEBI:57783"/>
        <dbReference type="ChEBI" id="CHEBI:58349"/>
        <dbReference type="ChEBI" id="CHEBI:78450"/>
        <dbReference type="ChEBI" id="CHEBI:78451"/>
    </reaction>
    <physiologicalReaction direction="left-to-right" evidence="43">
        <dbReference type="Rhea" id="RHEA:41805"/>
    </physiologicalReaction>
</comment>
<dbReference type="InterPro" id="IPR050091">
    <property type="entry name" value="PKS_NRPS_Biosynth_Enz"/>
</dbReference>
<evidence type="ECO:0000256" key="38">
    <source>
        <dbReference type="ARBA" id="ARBA00047451"/>
    </source>
</evidence>
<dbReference type="Gene3D" id="3.40.366.10">
    <property type="entry name" value="Malonyl-Coenzyme A Acyl Carrier Protein, domain 2"/>
    <property type="match status" value="1"/>
</dbReference>
<organism evidence="68">
    <name type="scientific">Capitella teleta</name>
    <name type="common">Polychaete worm</name>
    <dbReference type="NCBI Taxonomy" id="283909"/>
    <lineage>
        <taxon>Eukaryota</taxon>
        <taxon>Metazoa</taxon>
        <taxon>Spiralia</taxon>
        <taxon>Lophotrochozoa</taxon>
        <taxon>Annelida</taxon>
        <taxon>Polychaeta</taxon>
        <taxon>Sedentaria</taxon>
        <taxon>Scolecida</taxon>
        <taxon>Capitellidae</taxon>
        <taxon>Capitella</taxon>
    </lineage>
</organism>
<comment type="catalytic activity">
    <reaction evidence="26">
        <text>(3R)-hydroxydecanoyl-[ACP] = (2E)-decenoyl-[ACP] + H2O</text>
        <dbReference type="Rhea" id="RHEA:41860"/>
        <dbReference type="Rhea" id="RHEA-COMP:9638"/>
        <dbReference type="Rhea" id="RHEA-COMP:9639"/>
        <dbReference type="ChEBI" id="CHEBI:15377"/>
        <dbReference type="ChEBI" id="CHEBI:78466"/>
        <dbReference type="ChEBI" id="CHEBI:78467"/>
    </reaction>
    <physiologicalReaction direction="left-to-right" evidence="26">
        <dbReference type="Rhea" id="RHEA:41861"/>
    </physiologicalReaction>
</comment>
<comment type="catalytic activity">
    <reaction evidence="40">
        <text>dodecanoyl-[ACP] + malonyl-[ACP] + H(+) = 3-oxotetradecanoyl-[ACP] + holo-[ACP] + CO2</text>
        <dbReference type="Rhea" id="RHEA:41884"/>
        <dbReference type="Rhea" id="RHEA-COMP:9623"/>
        <dbReference type="Rhea" id="RHEA-COMP:9644"/>
        <dbReference type="Rhea" id="RHEA-COMP:9645"/>
        <dbReference type="Rhea" id="RHEA-COMP:9685"/>
        <dbReference type="ChEBI" id="CHEBI:15378"/>
        <dbReference type="ChEBI" id="CHEBI:16526"/>
        <dbReference type="ChEBI" id="CHEBI:64479"/>
        <dbReference type="ChEBI" id="CHEBI:65264"/>
        <dbReference type="ChEBI" id="CHEBI:78449"/>
        <dbReference type="ChEBI" id="CHEBI:78473"/>
    </reaction>
    <physiologicalReaction direction="left-to-right" evidence="40">
        <dbReference type="Rhea" id="RHEA:41885"/>
    </physiologicalReaction>
</comment>
<dbReference type="SMART" id="SM00825">
    <property type="entry name" value="PKS_KS"/>
    <property type="match status" value="1"/>
</dbReference>
<dbReference type="InterPro" id="IPR029063">
    <property type="entry name" value="SAM-dependent_MTases_sf"/>
</dbReference>
<dbReference type="CDD" id="cd00833">
    <property type="entry name" value="PKS"/>
    <property type="match status" value="1"/>
</dbReference>
<evidence type="ECO:0000256" key="10">
    <source>
        <dbReference type="ARBA" id="ARBA00022553"/>
    </source>
</evidence>
<keyword evidence="17" id="KW-0007">Acetylation</keyword>
<dbReference type="SUPFAM" id="SSF55048">
    <property type="entry name" value="Probable ACP-binding domain of malonyl-CoA ACP transacylase"/>
    <property type="match status" value="1"/>
</dbReference>
<keyword evidence="18" id="KW-0560">Oxidoreductase</keyword>
<dbReference type="EC" id="2.3.1.85" evidence="4"/>
<comment type="catalytic activity">
    <reaction evidence="47">
        <text>tetradecanoyl-[ACP] + H2O = tetradecanoate + holo-[ACP] + H(+)</text>
        <dbReference type="Rhea" id="RHEA:30123"/>
        <dbReference type="Rhea" id="RHEA-COMP:9648"/>
        <dbReference type="Rhea" id="RHEA-COMP:9685"/>
        <dbReference type="ChEBI" id="CHEBI:15377"/>
        <dbReference type="ChEBI" id="CHEBI:15378"/>
        <dbReference type="ChEBI" id="CHEBI:30807"/>
        <dbReference type="ChEBI" id="CHEBI:64479"/>
        <dbReference type="ChEBI" id="CHEBI:78477"/>
        <dbReference type="EC" id="3.1.2.14"/>
    </reaction>
    <physiologicalReaction direction="left-to-right" evidence="47">
        <dbReference type="Rhea" id="RHEA:30124"/>
    </physiologicalReaction>
</comment>
<dbReference type="InterPro" id="IPR049552">
    <property type="entry name" value="PKS_DH_N"/>
</dbReference>
<evidence type="ECO:0000256" key="63">
    <source>
        <dbReference type="ARBA" id="ARBA00049533"/>
    </source>
</evidence>
<dbReference type="SUPFAM" id="SSF51735">
    <property type="entry name" value="NAD(P)-binding Rossmann-fold domains"/>
    <property type="match status" value="2"/>
</dbReference>
<evidence type="ECO:0000313" key="68">
    <source>
        <dbReference type="EMBL" id="ELT94375.1"/>
    </source>
</evidence>
<evidence type="ECO:0000256" key="17">
    <source>
        <dbReference type="ARBA" id="ARBA00022990"/>
    </source>
</evidence>
<proteinExistence type="predicted"/>
<keyword evidence="11" id="KW-0808">Transferase</keyword>
<evidence type="ECO:0000256" key="12">
    <source>
        <dbReference type="ARBA" id="ARBA00022799"/>
    </source>
</evidence>
<keyword evidence="9" id="KW-0444">Lipid biosynthesis</keyword>
<dbReference type="EC" id="3.1.2.14" evidence="3"/>
<dbReference type="InterPro" id="IPR018201">
    <property type="entry name" value="Ketoacyl_synth_AS"/>
</dbReference>
<feature type="active site" description="Proton acceptor; for dehydratase activity" evidence="64">
    <location>
        <position position="902"/>
    </location>
</feature>
<evidence type="ECO:0000256" key="1">
    <source>
        <dbReference type="ARBA" id="ARBA00005189"/>
    </source>
</evidence>
<keyword evidence="16" id="KW-0663">Pyridoxal phosphate</keyword>
<dbReference type="STRING" id="283909.R7TTP2"/>
<evidence type="ECO:0000256" key="25">
    <source>
        <dbReference type="ARBA" id="ARBA00023373"/>
    </source>
</evidence>
<comment type="catalytic activity">
    <reaction evidence="51">
        <text>a 2,3-saturated acyl-[ACP] + NADP(+) = a (2E)-enoyl-[ACP] + NADPH + H(+)</text>
        <dbReference type="Rhea" id="RHEA:22564"/>
        <dbReference type="Rhea" id="RHEA-COMP:9925"/>
        <dbReference type="Rhea" id="RHEA-COMP:9926"/>
        <dbReference type="ChEBI" id="CHEBI:15378"/>
        <dbReference type="ChEBI" id="CHEBI:57783"/>
        <dbReference type="ChEBI" id="CHEBI:58349"/>
        <dbReference type="ChEBI" id="CHEBI:78784"/>
        <dbReference type="ChEBI" id="CHEBI:78785"/>
        <dbReference type="EC" id="1.3.1.39"/>
    </reaction>
    <physiologicalReaction direction="right-to-left" evidence="51">
        <dbReference type="Rhea" id="RHEA:22566"/>
    </physiologicalReaction>
</comment>
<feature type="domain" description="Carrier" evidence="65">
    <location>
        <begin position="2124"/>
        <end position="2204"/>
    </location>
</feature>
<dbReference type="Gene3D" id="3.40.50.1820">
    <property type="entry name" value="alpha/beta hydrolase"/>
    <property type="match status" value="2"/>
</dbReference>
<keyword evidence="8" id="KW-0596">Phosphopantetheine</keyword>
<dbReference type="Gene3D" id="3.40.47.10">
    <property type="match status" value="1"/>
</dbReference>
<evidence type="ECO:0000256" key="42">
    <source>
        <dbReference type="ARBA" id="ARBA00047897"/>
    </source>
</evidence>
<dbReference type="PANTHER" id="PTHR43775">
    <property type="entry name" value="FATTY ACID SYNTHASE"/>
    <property type="match status" value="1"/>
</dbReference>
<dbReference type="SMART" id="SM00823">
    <property type="entry name" value="PKS_PP"/>
    <property type="match status" value="1"/>
</dbReference>
<feature type="domain" description="PKS/mFAS DH" evidence="67">
    <location>
        <begin position="867"/>
        <end position="1152"/>
    </location>
</feature>
<dbReference type="SUPFAM" id="SSF53335">
    <property type="entry name" value="S-adenosyl-L-methionine-dependent methyltransferases"/>
    <property type="match status" value="1"/>
</dbReference>
<dbReference type="FunFam" id="3.90.180.10:FF:000015">
    <property type="entry name" value="Fatty acid synthase"/>
    <property type="match status" value="1"/>
</dbReference>
<comment type="catalytic activity">
    <reaction evidence="37">
        <text>3-oxodecanoyl-[ACP] + NADPH + H(+) = (3R)-hydroxydecanoyl-[ACP] + NADP(+)</text>
        <dbReference type="Rhea" id="RHEA:41856"/>
        <dbReference type="Rhea" id="RHEA-COMP:9637"/>
        <dbReference type="Rhea" id="RHEA-COMP:9638"/>
        <dbReference type="ChEBI" id="CHEBI:15378"/>
        <dbReference type="ChEBI" id="CHEBI:57783"/>
        <dbReference type="ChEBI" id="CHEBI:58349"/>
        <dbReference type="ChEBI" id="CHEBI:78464"/>
        <dbReference type="ChEBI" id="CHEBI:78466"/>
    </reaction>
    <physiologicalReaction direction="left-to-right" evidence="37">
        <dbReference type="Rhea" id="RHEA:41857"/>
    </physiologicalReaction>
</comment>
<evidence type="ECO:0000256" key="6">
    <source>
        <dbReference type="ARBA" id="ARBA00013191"/>
    </source>
</evidence>
<dbReference type="GO" id="GO:0004312">
    <property type="term" value="F:fatty acid synthase activity"/>
    <property type="evidence" value="ECO:0007669"/>
    <property type="project" value="UniProtKB-EC"/>
</dbReference>
<comment type="catalytic activity">
    <reaction evidence="35">
        <text>hexanoyl-[ACP] + malonyl-[ACP] + H(+) = 3-oxooctanoyl-[ACP] + holo-[ACP] + CO2</text>
        <dbReference type="Rhea" id="RHEA:41836"/>
        <dbReference type="Rhea" id="RHEA-COMP:9623"/>
        <dbReference type="Rhea" id="RHEA-COMP:9632"/>
        <dbReference type="Rhea" id="RHEA-COMP:9633"/>
        <dbReference type="Rhea" id="RHEA-COMP:9685"/>
        <dbReference type="ChEBI" id="CHEBI:15378"/>
        <dbReference type="ChEBI" id="CHEBI:16526"/>
        <dbReference type="ChEBI" id="CHEBI:64479"/>
        <dbReference type="ChEBI" id="CHEBI:78449"/>
        <dbReference type="ChEBI" id="CHEBI:78459"/>
        <dbReference type="ChEBI" id="CHEBI:78460"/>
    </reaction>
    <physiologicalReaction direction="left-to-right" evidence="35">
        <dbReference type="Rhea" id="RHEA:41837"/>
    </physiologicalReaction>
</comment>
<comment type="catalytic activity">
    <reaction evidence="49">
        <text>a fatty acyl-[ACP] + malonyl-[ACP] + H(+) = a 3-oxoacyl-[ACP] + holo-[ACP] + CO2</text>
        <dbReference type="Rhea" id="RHEA:22836"/>
        <dbReference type="Rhea" id="RHEA-COMP:9623"/>
        <dbReference type="Rhea" id="RHEA-COMP:9685"/>
        <dbReference type="Rhea" id="RHEA-COMP:9916"/>
        <dbReference type="Rhea" id="RHEA-COMP:14125"/>
        <dbReference type="ChEBI" id="CHEBI:15378"/>
        <dbReference type="ChEBI" id="CHEBI:16526"/>
        <dbReference type="ChEBI" id="CHEBI:64479"/>
        <dbReference type="ChEBI" id="CHEBI:78449"/>
        <dbReference type="ChEBI" id="CHEBI:78776"/>
        <dbReference type="ChEBI" id="CHEBI:138651"/>
        <dbReference type="EC" id="2.3.1.41"/>
    </reaction>
    <physiologicalReaction direction="left-to-right" evidence="49">
        <dbReference type="Rhea" id="RHEA:22837"/>
    </physiologicalReaction>
</comment>
<dbReference type="PROSITE" id="PS52019">
    <property type="entry name" value="PKS_MFAS_DH"/>
    <property type="match status" value="1"/>
</dbReference>
<dbReference type="GO" id="GO:0004316">
    <property type="term" value="F:3-oxoacyl-[acyl-carrier-protein] reductase (NADPH) activity"/>
    <property type="evidence" value="ECO:0007669"/>
    <property type="project" value="UniProtKB-EC"/>
</dbReference>
<evidence type="ECO:0000256" key="11">
    <source>
        <dbReference type="ARBA" id="ARBA00022679"/>
    </source>
</evidence>
<evidence type="ECO:0000256" key="48">
    <source>
        <dbReference type="ARBA" id="ARBA00048420"/>
    </source>
</evidence>
<dbReference type="InterPro" id="IPR036291">
    <property type="entry name" value="NAD(P)-bd_dom_sf"/>
</dbReference>
<dbReference type="Gene3D" id="3.40.50.720">
    <property type="entry name" value="NAD(P)-binding Rossmann-like Domain"/>
    <property type="match status" value="1"/>
</dbReference>
<evidence type="ECO:0000256" key="52">
    <source>
        <dbReference type="ARBA" id="ARBA00048691"/>
    </source>
</evidence>
<dbReference type="EC" id="1.1.1.100" evidence="5"/>
<comment type="catalytic activity">
    <reaction evidence="54">
        <text>3-oxotetradecanoyl-[ACP] + NADPH + H(+) = (3R)-hydroxytetradecanoyl-[ACP] + NADP(+)</text>
        <dbReference type="Rhea" id="RHEA:41888"/>
        <dbReference type="Rhea" id="RHEA-COMP:9645"/>
        <dbReference type="Rhea" id="RHEA-COMP:9646"/>
        <dbReference type="ChEBI" id="CHEBI:15378"/>
        <dbReference type="ChEBI" id="CHEBI:57783"/>
        <dbReference type="ChEBI" id="CHEBI:58349"/>
        <dbReference type="ChEBI" id="CHEBI:78473"/>
        <dbReference type="ChEBI" id="CHEBI:78474"/>
    </reaction>
    <physiologicalReaction direction="left-to-right" evidence="54">
        <dbReference type="Rhea" id="RHEA:41889"/>
    </physiologicalReaction>
</comment>
<comment type="catalytic activity">
    <reaction evidence="48">
        <text>(2E)-octenoyl-[ACP] + NADPH + H(+) = octanoyl-[ACP] + NADP(+)</text>
        <dbReference type="Rhea" id="RHEA:41848"/>
        <dbReference type="Rhea" id="RHEA-COMP:9635"/>
        <dbReference type="Rhea" id="RHEA-COMP:9636"/>
        <dbReference type="ChEBI" id="CHEBI:15378"/>
        <dbReference type="ChEBI" id="CHEBI:57783"/>
        <dbReference type="ChEBI" id="CHEBI:58349"/>
        <dbReference type="ChEBI" id="CHEBI:78462"/>
        <dbReference type="ChEBI" id="CHEBI:78463"/>
    </reaction>
    <physiologicalReaction direction="left-to-right" evidence="48">
        <dbReference type="Rhea" id="RHEA:41849"/>
    </physiologicalReaction>
</comment>
<comment type="catalytic activity">
    <reaction evidence="24">
        <text>(3R)-hydroxydodecanoyl-[ACP] = (2E)-dodecenoyl-[ACP] + H2O</text>
        <dbReference type="Rhea" id="RHEA:41876"/>
        <dbReference type="Rhea" id="RHEA-COMP:9642"/>
        <dbReference type="Rhea" id="RHEA-COMP:9643"/>
        <dbReference type="ChEBI" id="CHEBI:15377"/>
        <dbReference type="ChEBI" id="CHEBI:78470"/>
        <dbReference type="ChEBI" id="CHEBI:78472"/>
    </reaction>
    <physiologicalReaction direction="left-to-right" evidence="24">
        <dbReference type="Rhea" id="RHEA:41877"/>
    </physiologicalReaction>
</comment>
<evidence type="ECO:0000256" key="47">
    <source>
        <dbReference type="ARBA" id="ARBA00048289"/>
    </source>
</evidence>
<dbReference type="FunFam" id="3.40.50.720:FF:000209">
    <property type="entry name" value="Polyketide synthase Pks12"/>
    <property type="match status" value="1"/>
</dbReference>
<evidence type="ECO:0000256" key="32">
    <source>
        <dbReference type="ARBA" id="ARBA00023442"/>
    </source>
</evidence>
<dbReference type="Gene3D" id="3.30.70.3290">
    <property type="match status" value="1"/>
</dbReference>
<dbReference type="FunFam" id="1.10.1200.10:FF:000013">
    <property type="entry name" value="Fatty acid synthase"/>
    <property type="match status" value="1"/>
</dbReference>
<dbReference type="InterPro" id="IPR029058">
    <property type="entry name" value="AB_hydrolase_fold"/>
</dbReference>
<dbReference type="SUPFAM" id="SSF47336">
    <property type="entry name" value="ACP-like"/>
    <property type="match status" value="1"/>
</dbReference>
<evidence type="ECO:0000256" key="46">
    <source>
        <dbReference type="ARBA" id="ARBA00048281"/>
    </source>
</evidence>
<dbReference type="Pfam" id="PF02801">
    <property type="entry name" value="Ketoacyl-synt_C"/>
    <property type="match status" value="1"/>
</dbReference>
<dbReference type="Pfam" id="PF13602">
    <property type="entry name" value="ADH_zinc_N_2"/>
    <property type="match status" value="1"/>
</dbReference>
<feature type="region of interest" description="N-terminal hotdog fold" evidence="64">
    <location>
        <begin position="867"/>
        <end position="991"/>
    </location>
</feature>
<evidence type="ECO:0000256" key="55">
    <source>
        <dbReference type="ARBA" id="ARBA00049019"/>
    </source>
</evidence>
<dbReference type="Pfam" id="PF00550">
    <property type="entry name" value="PP-binding"/>
    <property type="match status" value="1"/>
</dbReference>
<dbReference type="Pfam" id="PF00109">
    <property type="entry name" value="ketoacyl-synt"/>
    <property type="match status" value="1"/>
</dbReference>
<reference evidence="69" key="3">
    <citation type="submission" date="2015-06" db="UniProtKB">
        <authorList>
            <consortium name="EnsemblMetazoa"/>
        </authorList>
    </citation>
    <scope>IDENTIFICATION</scope>
</reference>
<keyword evidence="20" id="KW-0443">Lipid metabolism</keyword>
<evidence type="ECO:0000256" key="34">
    <source>
        <dbReference type="ARBA" id="ARBA00047300"/>
    </source>
</evidence>
<comment type="catalytic activity">
    <reaction evidence="56">
        <text>decanoyl-[ACP] + malonyl-[ACP] + H(+) = 3-oxododecanoyl-[ACP] + holo-[ACP] + CO2</text>
        <dbReference type="Rhea" id="RHEA:41868"/>
        <dbReference type="Rhea" id="RHEA-COMP:9623"/>
        <dbReference type="Rhea" id="RHEA-COMP:9640"/>
        <dbReference type="Rhea" id="RHEA-COMP:9641"/>
        <dbReference type="Rhea" id="RHEA-COMP:9685"/>
        <dbReference type="ChEBI" id="CHEBI:15378"/>
        <dbReference type="ChEBI" id="CHEBI:16526"/>
        <dbReference type="ChEBI" id="CHEBI:64479"/>
        <dbReference type="ChEBI" id="CHEBI:78449"/>
        <dbReference type="ChEBI" id="CHEBI:78468"/>
        <dbReference type="ChEBI" id="CHEBI:78469"/>
    </reaction>
    <physiologicalReaction direction="left-to-right" evidence="56">
        <dbReference type="Rhea" id="RHEA:41869"/>
    </physiologicalReaction>
</comment>
<evidence type="ECO:0000256" key="36">
    <source>
        <dbReference type="ARBA" id="ARBA00047400"/>
    </source>
</evidence>
<dbReference type="SMART" id="SM00827">
    <property type="entry name" value="PKS_AT"/>
    <property type="match status" value="1"/>
</dbReference>
<dbReference type="GO" id="GO:0031177">
    <property type="term" value="F:phosphopantetheine binding"/>
    <property type="evidence" value="ECO:0007669"/>
    <property type="project" value="InterPro"/>
</dbReference>
<evidence type="ECO:0000256" key="41">
    <source>
        <dbReference type="ARBA" id="ARBA00047810"/>
    </source>
</evidence>
<dbReference type="InterPro" id="IPR049900">
    <property type="entry name" value="PKS_mFAS_DH"/>
</dbReference>
<dbReference type="FunCoup" id="R7TTP2">
    <property type="interactions" value="536"/>
</dbReference>
<evidence type="ECO:0000256" key="28">
    <source>
        <dbReference type="ARBA" id="ARBA00023398"/>
    </source>
</evidence>
<dbReference type="FunFam" id="3.40.366.10:FF:000005">
    <property type="entry name" value="Fatty acid synthase"/>
    <property type="match status" value="1"/>
</dbReference>
<dbReference type="Pfam" id="PF08659">
    <property type="entry name" value="KR"/>
    <property type="match status" value="1"/>
</dbReference>
<evidence type="ECO:0000259" key="67">
    <source>
        <dbReference type="PROSITE" id="PS52019"/>
    </source>
</evidence>
<dbReference type="Gene3D" id="3.10.129.110">
    <property type="entry name" value="Polyketide synthase dehydratase"/>
    <property type="match status" value="1"/>
</dbReference>
<keyword evidence="21" id="KW-0275">Fatty acid biosynthesis</keyword>
<keyword evidence="70" id="KW-1185">Reference proteome</keyword>
<evidence type="ECO:0000256" key="27">
    <source>
        <dbReference type="ARBA" id="ARBA00023394"/>
    </source>
</evidence>
<dbReference type="InterPro" id="IPR020806">
    <property type="entry name" value="PKS_PP-bd"/>
</dbReference>
<comment type="pathway">
    <text evidence="1">Lipid metabolism.</text>
</comment>
<evidence type="ECO:0000256" key="3">
    <source>
        <dbReference type="ARBA" id="ARBA00012480"/>
    </source>
</evidence>
<dbReference type="InterPro" id="IPR020807">
    <property type="entry name" value="PKS_DH"/>
</dbReference>
<dbReference type="OrthoDB" id="329835at2759"/>
<protein>
    <recommendedName>
        <fullName evidence="7">Fatty acid synthase</fullName>
        <ecNumber evidence="5">1.1.1.100</ecNumber>
        <ecNumber evidence="2">1.3.1.39</ecNumber>
        <ecNumber evidence="6">2.3.1.41</ecNumber>
        <ecNumber evidence="4">2.3.1.85</ecNumber>
        <ecNumber evidence="3">3.1.2.14</ecNumber>
    </recommendedName>
</protein>
<evidence type="ECO:0000259" key="65">
    <source>
        <dbReference type="PROSITE" id="PS50075"/>
    </source>
</evidence>
<evidence type="ECO:0000256" key="15">
    <source>
        <dbReference type="ARBA" id="ARBA00022857"/>
    </source>
</evidence>
<keyword evidence="22" id="KW-0511">Multifunctional enzyme</keyword>
<comment type="catalytic activity">
    <reaction evidence="29">
        <text>(3R)-hydroxyoctadecanoyl-[ACP] = (2E)-octadecenoyl-[ACP] + H2O</text>
        <dbReference type="Rhea" id="RHEA:41924"/>
        <dbReference type="Rhea" id="RHEA-COMP:9654"/>
        <dbReference type="Rhea" id="RHEA-COMP:9655"/>
        <dbReference type="ChEBI" id="CHEBI:15377"/>
        <dbReference type="ChEBI" id="CHEBI:78488"/>
        <dbReference type="ChEBI" id="CHEBI:78489"/>
    </reaction>
    <physiologicalReaction direction="left-to-right" evidence="29">
        <dbReference type="Rhea" id="RHEA:41925"/>
    </physiologicalReaction>
</comment>
<evidence type="ECO:0000256" key="16">
    <source>
        <dbReference type="ARBA" id="ARBA00022898"/>
    </source>
</evidence>
<feature type="domain" description="Ketosynthase family 3 (KS3)" evidence="66">
    <location>
        <begin position="26"/>
        <end position="432"/>
    </location>
</feature>
<evidence type="ECO:0000256" key="53">
    <source>
        <dbReference type="ARBA" id="ARBA00048704"/>
    </source>
</evidence>
<dbReference type="Pfam" id="PF00698">
    <property type="entry name" value="Acyl_transf_1"/>
    <property type="match status" value="1"/>
</dbReference>
<dbReference type="Pfam" id="PF00975">
    <property type="entry name" value="Thioesterase"/>
    <property type="match status" value="1"/>
</dbReference>
<evidence type="ECO:0000256" key="58">
    <source>
        <dbReference type="ARBA" id="ARBA00049263"/>
    </source>
</evidence>
<dbReference type="EMBL" id="KB309449">
    <property type="protein sequence ID" value="ELT94375.1"/>
    <property type="molecule type" value="Genomic_DNA"/>
</dbReference>
<dbReference type="InterPro" id="IPR016039">
    <property type="entry name" value="Thiolase-like"/>
</dbReference>
<dbReference type="SUPFAM" id="SSF53901">
    <property type="entry name" value="Thiolase-like"/>
    <property type="match status" value="1"/>
</dbReference>
<dbReference type="SUPFAM" id="SSF50129">
    <property type="entry name" value="GroES-like"/>
    <property type="match status" value="1"/>
</dbReference>
<comment type="catalytic activity">
    <reaction evidence="41">
        <text>(2E)-hexadecenoyl-[ACP] + NADPH + H(+) = hexadecanoyl-[ACP] + NADP(+)</text>
        <dbReference type="Rhea" id="RHEA:41912"/>
        <dbReference type="Rhea" id="RHEA-COMP:9651"/>
        <dbReference type="Rhea" id="RHEA-COMP:9652"/>
        <dbReference type="ChEBI" id="CHEBI:15378"/>
        <dbReference type="ChEBI" id="CHEBI:57783"/>
        <dbReference type="ChEBI" id="CHEBI:58349"/>
        <dbReference type="ChEBI" id="CHEBI:78481"/>
        <dbReference type="ChEBI" id="CHEBI:78483"/>
    </reaction>
    <physiologicalReaction direction="left-to-right" evidence="41">
        <dbReference type="Rhea" id="RHEA:41913"/>
    </physiologicalReaction>
</comment>
<dbReference type="InterPro" id="IPR016035">
    <property type="entry name" value="Acyl_Trfase/lysoPLipase"/>
</dbReference>
<evidence type="ECO:0000256" key="45">
    <source>
        <dbReference type="ARBA" id="ARBA00048051"/>
    </source>
</evidence>
<comment type="catalytic activity">
    <reaction evidence="31">
        <text>(3R)-hydroxybutanoyl-[ACP] = (2E)-butenoyl-[ACP] + H2O</text>
        <dbReference type="Rhea" id="RHEA:41808"/>
        <dbReference type="Rhea" id="RHEA-COMP:9626"/>
        <dbReference type="Rhea" id="RHEA-COMP:9627"/>
        <dbReference type="ChEBI" id="CHEBI:15377"/>
        <dbReference type="ChEBI" id="CHEBI:78451"/>
        <dbReference type="ChEBI" id="CHEBI:78453"/>
    </reaction>
    <physiologicalReaction direction="left-to-right" evidence="31">
        <dbReference type="Rhea" id="RHEA:41809"/>
    </physiologicalReaction>
</comment>
<evidence type="ECO:0000256" key="5">
    <source>
        <dbReference type="ARBA" id="ARBA00012948"/>
    </source>
</evidence>
<evidence type="ECO:0000256" key="18">
    <source>
        <dbReference type="ARBA" id="ARBA00023002"/>
    </source>
</evidence>
<sequence>MAAVDDHYAAPLTNHVQHDILNTFCSENVVISGVSGRLPESESIEEFRQHLLNKEDMVTDDDRRWPPGLHGLPPRSGKLKDLTKFDAAHFGVHAKQAHAMDPQLRLLLEVTHEAIVDAGANPQALRGGKTGVFIGCSASESHEAWSNDPEKIVGYEMTGCTRSMFANRLSFFFDFKGPSYAIDTACSSSLLALNEALQSIRSGQCDSAIVGGCNLCLKPQTSLQFQKLGMLSPQGTCKSFDSEGNGYCRSEAVVCVFLQKEESAKRIYATLVHSRSNSDGNKEQGITFPSGEIQKRLLNTVYAEAGVDPANVSYVEAHGTGTKAGDPQELNSITEVFCTKDRQGPLLIGSTKSNMGHPEPASGLAALAKVIIAMEDGAIPANLHFNSPNTDIPGLADGRLSVVSERTAWEGGYVGINSFGFGGSNVHAILKSNSAPKAAPHPAADKTRLVTLSGRTEAAVKYSLEKVSANAANVQLQSLLQLNSDAEHPYRGYKLLNHDGNVQEIQKVPGEQRPVWYVFAGMGTQWLGMGRDLMSVEAFRASILRSDELLSNYGLQLHDMLMQGDESTFNDTLNSFVSIAAIQVALVDVLKTLGVTPDGIVGHSVGELGCAYADGGLTAEETVLAAYWRGRCVQEANLPPGAMAAVGMTWEETKRRSPQGVVAACHNSEDTVTISGPLDAVNAFVEQLQSEGTFAKGVKSAGVAFHSHYMANTAPALKAALIKVIKDPKPRSAKWISSSIPEARWSEEIAKNCSAEYHVNNLVSPVLFQEALQHVPSDAITIEIAPHCLLQAILKRSLSPNCTFVGLMKRNHQDNLEFLLSSLGKLYAAGVNFDPLALFTPVQFPVARGTPNIASYMQWDHAQSWDVPTLDMFSSSGAGGSTSCVFEVDSAGNADDQYLTGHMLDGRVLFPATGYLQLAWRALAKISGQMYEQMPVAFENVHIHRATILPKTGVVKFLVTITPVSGQFEVSESDGLVVSGRIFLPNSPVLEVPVYEKRGAREEDSVIQLTTGDIYKELRLRGYDYAGMFQGILSATNRGDEGHLAWTGNWVTFVDTMLQIQVLSIPGRSLRLPTRIKSLRIDPAVHQERVIQIDSQRQALKVMVDKDLDTCVAGGVEILGLHATVAPRRQQAQAAPVLEHFQFIPYTESLKPTDELKSYSEACAASASRILKKMPGFESLVSKGSSYVVGTDVTLNSDGAIVKNAVNILKGRKDEIAKDELFKPSRSERMLKTLMDVVLENNSRGPGSLKVVEYGTNQLFKRVIPFMGTQPQLNVDYTVTGPRVDQLPSELLDEMDVKCVAWNLQKPLTNSLLGNADVAILDGVLHSQIDLMEALNSASGLLRPGGFLLIIEPTRHFSIPVVLSSLEADFAQLKDLALRSEGPFCNDAAWTKVIAESHLEVVAEKCDQVLNTLFLCRKGRSIAPQKTVIDVDDLSYQWVEVVKGAMAATEVDEGQMIWLRSEKCSYNGIVGMVNCLRQEDGGQRIRCLFNVDASPLPALNSKEFREISKKDLVMNIRSNDLWGSYRHLPLSTNSMKSTEYAYVNVLTRGDLSSLKWVESSLKYFDAEAEPEKQLCKVAYTSLNFRDIMLATGKLPPDAIPGNLATQDCILGMEFSGHDPKGQRVMGLLPAKGLATAVDVDEKFLWPVPESWSLEEAATVPVVFTTAYYALVVRGRIRKGDRVLIHSGSGGVGQAAIAIALHYGCEVFTTVGSREKKDYLKQRFPSLQDEHFANSRDRTFEWDILKATRGKGVDVVLNSLAEEKLQASVRILAQHGRFLEIGKYDLSNNTPLGMAVFLRNITFHGILLDALFEGDNDDWTTVSELLAEGVQNGAVRPLKSTTFEKEAVEDAFRFMAQGKHIGKVVIKIQEDQKESLSIASIPRSACHPNKSYIITGGLGGFGLELANWLIERGARNLVLTSRSGVRNGYQSRCVREMRDQGVKVTVSTSNVTEHSGAKTLIEEAKSLGPVGGIFNLAMVLKDGLMENQTIDNFVKVAEPKVLGTVHLDQCSREMCKESLDWFVVFSSVSCGRGNAGQANYGFANSAMERVCELRHKDGFPGTAVQWGAIGDVGVVLDNMGGNETVIGGTLPQRIGSCLSALDTFLNTSAAVVASTVLADRKKAASSDQEGKGNLVDAVAHILGIKDVSTMNPDSTLGDLGLDSLMGVEVKQTLERDYDISLPMREIRLLSLNKLNNITGDTSEGGNQSSNDSPVALRYDPLNLMPSESVVEMTKGKNTGSIPLFVVHPIEGAVVCLETLVQHVDCPVYGLQCTTDAPLSSVSELASFYIKNLKSVQAEGPYRIAGYSFGACVAFEMALQLQNESAGSVHNLTLLDGSHSYVAAHTRKHKEKLSPDNMPQIESEALCAFVLQFIPTDYAKLTAEFLALDNFDARVKHAVDALAAATMSSKDDLKNAVLSFYQKLLAADNYHPESKLSGVPIQLIKASSGYEQAQVLGEDYGLKKVCEGDVKVHLVNGDHESFITGESASQVAELINKF</sequence>
<evidence type="ECO:0000256" key="35">
    <source>
        <dbReference type="ARBA" id="ARBA00047394"/>
    </source>
</evidence>
<evidence type="ECO:0000256" key="14">
    <source>
        <dbReference type="ARBA" id="ARBA00022832"/>
    </source>
</evidence>
<keyword evidence="15" id="KW-0521">NADP</keyword>
<evidence type="ECO:0000256" key="43">
    <source>
        <dbReference type="ARBA" id="ARBA00047953"/>
    </source>
</evidence>
<evidence type="ECO:0000256" key="44">
    <source>
        <dbReference type="ARBA" id="ARBA00047961"/>
    </source>
</evidence>
<dbReference type="InterPro" id="IPR014030">
    <property type="entry name" value="Ketoacyl_synth_N"/>
</dbReference>
<evidence type="ECO:0000256" key="13">
    <source>
        <dbReference type="ARBA" id="ARBA00022801"/>
    </source>
</evidence>
<evidence type="ECO:0000256" key="23">
    <source>
        <dbReference type="ARBA" id="ARBA00023332"/>
    </source>
</evidence>
<comment type="catalytic activity">
    <reaction evidence="34">
        <text>3-oxooctadecanoyl-[ACP] + NADPH + H(+) = (3R)-hydroxyoctadecanoyl-[ACP] + NADP(+)</text>
        <dbReference type="Rhea" id="RHEA:41920"/>
        <dbReference type="Rhea" id="RHEA-COMP:9653"/>
        <dbReference type="Rhea" id="RHEA-COMP:9654"/>
        <dbReference type="ChEBI" id="CHEBI:15378"/>
        <dbReference type="ChEBI" id="CHEBI:57783"/>
        <dbReference type="ChEBI" id="CHEBI:58349"/>
        <dbReference type="ChEBI" id="CHEBI:78487"/>
        <dbReference type="ChEBI" id="CHEBI:78488"/>
    </reaction>
    <physiologicalReaction direction="left-to-right" evidence="34">
        <dbReference type="Rhea" id="RHEA:41921"/>
    </physiologicalReaction>
</comment>
<evidence type="ECO:0000256" key="9">
    <source>
        <dbReference type="ARBA" id="ARBA00022516"/>
    </source>
</evidence>
<dbReference type="Gene3D" id="1.10.1200.10">
    <property type="entry name" value="ACP-like"/>
    <property type="match status" value="1"/>
</dbReference>
<dbReference type="InterPro" id="IPR057326">
    <property type="entry name" value="KR_dom"/>
</dbReference>
<comment type="catalytic activity">
    <reaction evidence="58">
        <text>3-oxododecanoyl-[ACP] + NADPH + H(+) = (3R)-hydroxydodecanoyl-[ACP] + NADP(+)</text>
        <dbReference type="Rhea" id="RHEA:41872"/>
        <dbReference type="Rhea" id="RHEA-COMP:9641"/>
        <dbReference type="Rhea" id="RHEA-COMP:9642"/>
        <dbReference type="ChEBI" id="CHEBI:15378"/>
        <dbReference type="ChEBI" id="CHEBI:57783"/>
        <dbReference type="ChEBI" id="CHEBI:58349"/>
        <dbReference type="ChEBI" id="CHEBI:78469"/>
        <dbReference type="ChEBI" id="CHEBI:78470"/>
    </reaction>
    <physiologicalReaction direction="left-to-right" evidence="58">
        <dbReference type="Rhea" id="RHEA:41873"/>
    </physiologicalReaction>
</comment>
<dbReference type="InterPro" id="IPR020843">
    <property type="entry name" value="ER"/>
</dbReference>
<evidence type="ECO:0000259" key="66">
    <source>
        <dbReference type="PROSITE" id="PS52004"/>
    </source>
</evidence>
<evidence type="ECO:0000256" key="7">
    <source>
        <dbReference type="ARBA" id="ARBA00018769"/>
    </source>
</evidence>
<dbReference type="SUPFAM" id="SSF52151">
    <property type="entry name" value="FabD/lysophospholipase-like"/>
    <property type="match status" value="1"/>
</dbReference>
<evidence type="ECO:0000256" key="62">
    <source>
        <dbReference type="ARBA" id="ARBA00049521"/>
    </source>
</evidence>
<evidence type="ECO:0000313" key="70">
    <source>
        <dbReference type="Proteomes" id="UP000014760"/>
    </source>
</evidence>
<comment type="catalytic activity">
    <reaction evidence="55">
        <text>(2E)-octadecenoyl-[ACP] + NADPH + H(+) = octadecanoyl-[ACP] + NADP(+)</text>
        <dbReference type="Rhea" id="RHEA:41928"/>
        <dbReference type="Rhea" id="RHEA-COMP:9655"/>
        <dbReference type="Rhea" id="RHEA-COMP:9656"/>
        <dbReference type="ChEBI" id="CHEBI:15378"/>
        <dbReference type="ChEBI" id="CHEBI:57783"/>
        <dbReference type="ChEBI" id="CHEBI:58349"/>
        <dbReference type="ChEBI" id="CHEBI:78489"/>
        <dbReference type="ChEBI" id="CHEBI:78495"/>
    </reaction>
    <physiologicalReaction direction="left-to-right" evidence="55">
        <dbReference type="Rhea" id="RHEA:41929"/>
    </physiologicalReaction>
</comment>
<evidence type="ECO:0000256" key="22">
    <source>
        <dbReference type="ARBA" id="ARBA00023268"/>
    </source>
</evidence>
<dbReference type="GO" id="GO:0016297">
    <property type="term" value="F:fatty acyl-[ACP] hydrolase activity"/>
    <property type="evidence" value="ECO:0007669"/>
    <property type="project" value="UniProtKB-EC"/>
</dbReference>
<evidence type="ECO:0000256" key="33">
    <source>
        <dbReference type="ARBA" id="ARBA00044883"/>
    </source>
</evidence>
<feature type="region of interest" description="C-terminal hotdog fold" evidence="64">
    <location>
        <begin position="1006"/>
        <end position="1152"/>
    </location>
</feature>
<gene>
    <name evidence="68" type="ORF">CAPTEDRAFT_102987</name>
</gene>
<comment type="catalytic activity">
    <reaction evidence="53">
        <text>hexadecanoyl-[ACP] + H2O = hexadecanoate + holo-[ACP] + H(+)</text>
        <dbReference type="Rhea" id="RHEA:41932"/>
        <dbReference type="Rhea" id="RHEA-COMP:9652"/>
        <dbReference type="Rhea" id="RHEA-COMP:9685"/>
        <dbReference type="ChEBI" id="CHEBI:7896"/>
        <dbReference type="ChEBI" id="CHEBI:15377"/>
        <dbReference type="ChEBI" id="CHEBI:15378"/>
        <dbReference type="ChEBI" id="CHEBI:64479"/>
        <dbReference type="ChEBI" id="CHEBI:78483"/>
        <dbReference type="EC" id="3.1.2.14"/>
    </reaction>
    <physiologicalReaction direction="left-to-right" evidence="53">
        <dbReference type="Rhea" id="RHEA:41933"/>
    </physiologicalReaction>
</comment>
<comment type="catalytic activity">
    <reaction evidence="63">
        <text>octanoyl-[ACP] + malonyl-[ACP] + H(+) = 3-oxodecanoyl-[ACP] + holo-[ACP] + CO2</text>
        <dbReference type="Rhea" id="RHEA:41852"/>
        <dbReference type="Rhea" id="RHEA-COMP:9623"/>
        <dbReference type="Rhea" id="RHEA-COMP:9636"/>
        <dbReference type="Rhea" id="RHEA-COMP:9637"/>
        <dbReference type="Rhea" id="RHEA-COMP:9685"/>
        <dbReference type="ChEBI" id="CHEBI:15378"/>
        <dbReference type="ChEBI" id="CHEBI:16526"/>
        <dbReference type="ChEBI" id="CHEBI:64479"/>
        <dbReference type="ChEBI" id="CHEBI:78449"/>
        <dbReference type="ChEBI" id="CHEBI:78463"/>
        <dbReference type="ChEBI" id="CHEBI:78464"/>
    </reaction>
    <physiologicalReaction direction="left-to-right" evidence="63">
        <dbReference type="Rhea" id="RHEA:41853"/>
    </physiologicalReaction>
</comment>
<dbReference type="EC" id="1.3.1.39" evidence="2"/>
<dbReference type="GO" id="GO:0004315">
    <property type="term" value="F:3-oxoacyl-[acyl-carrier-protein] synthase activity"/>
    <property type="evidence" value="ECO:0007669"/>
    <property type="project" value="UniProtKB-EC"/>
</dbReference>
<keyword evidence="19" id="KW-0520">NAD</keyword>
<dbReference type="GO" id="GO:0004313">
    <property type="term" value="F:[acyl-carrier-protein] S-acetyltransferase activity"/>
    <property type="evidence" value="ECO:0007669"/>
    <property type="project" value="UniProtKB-EC"/>
</dbReference>
<dbReference type="Gene3D" id="3.40.50.150">
    <property type="entry name" value="Vaccinia Virus protein VP39"/>
    <property type="match status" value="1"/>
</dbReference>
<dbReference type="EC" id="2.3.1.41" evidence="6"/>
<evidence type="ECO:0000256" key="57">
    <source>
        <dbReference type="ARBA" id="ARBA00049171"/>
    </source>
</evidence>
<name>R7TTP2_CAPTE</name>
<evidence type="ECO:0000256" key="20">
    <source>
        <dbReference type="ARBA" id="ARBA00023098"/>
    </source>
</evidence>
<comment type="catalytic activity">
    <reaction evidence="60">
        <text>3-oxooctanoyl-[ACP] + NADPH + H(+) = (3R)-hydroxyoctanoyl-[ACP] + NADP(+)</text>
        <dbReference type="Rhea" id="RHEA:41840"/>
        <dbReference type="Rhea" id="RHEA-COMP:9633"/>
        <dbReference type="Rhea" id="RHEA-COMP:9634"/>
        <dbReference type="ChEBI" id="CHEBI:15378"/>
        <dbReference type="ChEBI" id="CHEBI:57783"/>
        <dbReference type="ChEBI" id="CHEBI:58349"/>
        <dbReference type="ChEBI" id="CHEBI:78460"/>
        <dbReference type="ChEBI" id="CHEBI:78461"/>
    </reaction>
    <physiologicalReaction direction="left-to-right" evidence="60">
        <dbReference type="Rhea" id="RHEA:41841"/>
    </physiologicalReaction>
</comment>
<dbReference type="InterPro" id="IPR014043">
    <property type="entry name" value="Acyl_transferase_dom"/>
</dbReference>
<comment type="catalytic activity">
    <reaction evidence="57">
        <text>(2E)-tetradecenoyl-[ACP] + NADPH + H(+) = tetradecanoyl-[ACP] + NADP(+)</text>
        <dbReference type="Rhea" id="RHEA:41896"/>
        <dbReference type="Rhea" id="RHEA-COMP:9647"/>
        <dbReference type="Rhea" id="RHEA-COMP:9648"/>
        <dbReference type="ChEBI" id="CHEBI:15378"/>
        <dbReference type="ChEBI" id="CHEBI:57783"/>
        <dbReference type="ChEBI" id="CHEBI:58349"/>
        <dbReference type="ChEBI" id="CHEBI:78475"/>
        <dbReference type="ChEBI" id="CHEBI:78477"/>
    </reaction>
    <physiologicalReaction direction="left-to-right" evidence="57">
        <dbReference type="Rhea" id="RHEA:41897"/>
    </physiologicalReaction>
</comment>
<comment type="catalytic activity">
    <reaction evidence="25">
        <text>(3R)-hydroxyhexanoyl-[ACP] = (2E)-hexenoyl-[ACP] + H2O</text>
        <dbReference type="Rhea" id="RHEA:41828"/>
        <dbReference type="Rhea" id="RHEA-COMP:9630"/>
        <dbReference type="Rhea" id="RHEA-COMP:9631"/>
        <dbReference type="ChEBI" id="CHEBI:15377"/>
        <dbReference type="ChEBI" id="CHEBI:78457"/>
        <dbReference type="ChEBI" id="CHEBI:78458"/>
    </reaction>
    <physiologicalReaction direction="left-to-right" evidence="25">
        <dbReference type="Rhea" id="RHEA:41829"/>
    </physiologicalReaction>
</comment>
<dbReference type="InterPro" id="IPR016036">
    <property type="entry name" value="Malonyl_transacylase_ACP-bd"/>
</dbReference>
<dbReference type="GO" id="GO:0006633">
    <property type="term" value="P:fatty acid biosynthetic process"/>
    <property type="evidence" value="ECO:0007669"/>
    <property type="project" value="UniProtKB-UniPathway"/>
</dbReference>